<sequence length="73" mass="7996">MLESVFDTRPVDIHVRPTLSHTVNQNAFKNHDDVQITARGSGGGSEKDDDDVKVVDKDAVEESVEKAKEDSSV</sequence>
<dbReference type="AlphaFoldDB" id="A0A2G5SML6"/>
<accession>A0A2G5SML6</accession>
<organism evidence="2 3">
    <name type="scientific">Caenorhabditis nigoni</name>
    <dbReference type="NCBI Taxonomy" id="1611254"/>
    <lineage>
        <taxon>Eukaryota</taxon>
        <taxon>Metazoa</taxon>
        <taxon>Ecdysozoa</taxon>
        <taxon>Nematoda</taxon>
        <taxon>Chromadorea</taxon>
        <taxon>Rhabditida</taxon>
        <taxon>Rhabditina</taxon>
        <taxon>Rhabditomorpha</taxon>
        <taxon>Rhabditoidea</taxon>
        <taxon>Rhabditidae</taxon>
        <taxon>Peloderinae</taxon>
        <taxon>Caenorhabditis</taxon>
    </lineage>
</organism>
<feature type="region of interest" description="Disordered" evidence="1">
    <location>
        <begin position="24"/>
        <end position="73"/>
    </location>
</feature>
<evidence type="ECO:0000256" key="1">
    <source>
        <dbReference type="SAM" id="MobiDB-lite"/>
    </source>
</evidence>
<protein>
    <submittedName>
        <fullName evidence="2">Uncharacterized protein</fullName>
    </submittedName>
</protein>
<gene>
    <name evidence="2" type="primary">Cnig_chr_X.g22959</name>
    <name evidence="2" type="ORF">B9Z55_022959</name>
</gene>
<proteinExistence type="predicted"/>
<evidence type="ECO:0000313" key="3">
    <source>
        <dbReference type="Proteomes" id="UP000230233"/>
    </source>
</evidence>
<feature type="compositionally biased region" description="Basic and acidic residues" evidence="1">
    <location>
        <begin position="50"/>
        <end position="73"/>
    </location>
</feature>
<dbReference type="Proteomes" id="UP000230233">
    <property type="component" value="Chromosome X"/>
</dbReference>
<dbReference type="EMBL" id="PDUG01000006">
    <property type="protein sequence ID" value="PIC16310.1"/>
    <property type="molecule type" value="Genomic_DNA"/>
</dbReference>
<comment type="caution">
    <text evidence="2">The sequence shown here is derived from an EMBL/GenBank/DDBJ whole genome shotgun (WGS) entry which is preliminary data.</text>
</comment>
<reference evidence="3" key="1">
    <citation type="submission" date="2017-10" db="EMBL/GenBank/DDBJ databases">
        <title>Rapid genome shrinkage in a self-fertile nematode reveals novel sperm competition proteins.</title>
        <authorList>
            <person name="Yin D."/>
            <person name="Schwarz E.M."/>
            <person name="Thomas C.G."/>
            <person name="Felde R.L."/>
            <person name="Korf I.F."/>
            <person name="Cutter A.D."/>
            <person name="Schartner C.M."/>
            <person name="Ralston E.J."/>
            <person name="Meyer B.J."/>
            <person name="Haag E.S."/>
        </authorList>
    </citation>
    <scope>NUCLEOTIDE SEQUENCE [LARGE SCALE GENOMIC DNA]</scope>
    <source>
        <strain evidence="3">JU1422</strain>
    </source>
</reference>
<name>A0A2G5SML6_9PELO</name>
<keyword evidence="3" id="KW-1185">Reference proteome</keyword>
<evidence type="ECO:0000313" key="2">
    <source>
        <dbReference type="EMBL" id="PIC16310.1"/>
    </source>
</evidence>